<evidence type="ECO:0000313" key="1">
    <source>
        <dbReference type="EMBL" id="KAJ2981172.1"/>
    </source>
</evidence>
<proteinExistence type="predicted"/>
<organism evidence="1 2">
    <name type="scientific">Zarea fungicola</name>
    <dbReference type="NCBI Taxonomy" id="93591"/>
    <lineage>
        <taxon>Eukaryota</taxon>
        <taxon>Fungi</taxon>
        <taxon>Dikarya</taxon>
        <taxon>Ascomycota</taxon>
        <taxon>Pezizomycotina</taxon>
        <taxon>Sordariomycetes</taxon>
        <taxon>Hypocreomycetidae</taxon>
        <taxon>Hypocreales</taxon>
        <taxon>Cordycipitaceae</taxon>
        <taxon>Zarea</taxon>
    </lineage>
</organism>
<protein>
    <submittedName>
        <fullName evidence="1">Uncharacterized protein</fullName>
    </submittedName>
</protein>
<keyword evidence="2" id="KW-1185">Reference proteome</keyword>
<reference evidence="1" key="1">
    <citation type="submission" date="2022-08" db="EMBL/GenBank/DDBJ databases">
        <title>Genome Sequence of Lecanicillium fungicola.</title>
        <authorList>
            <person name="Buettner E."/>
        </authorList>
    </citation>
    <scope>NUCLEOTIDE SEQUENCE</scope>
    <source>
        <strain evidence="1">Babe33</strain>
    </source>
</reference>
<sequence>MLLPSPAFLKSTFFGALLGCACGSPLRAATTLDSRDVGFQAIPDRLLGFAELDPTCEQVLKQQVKCEQEVAELGQREYHGSLEDVSLTDAVCAPSCKASLTTARRRAAGACAKTPELLPGTTILSILDAIISGWEETCLKDKESGKYCNECGVESPTTPPVEPPRNNGTEPGNCVSGKTIVTKQGDSCDSIARDNSISSASLYYINANLPDCNNVEEGLKLCLPQTCTTYTVKENDKCVEIGVNSGTSWSSIVDWNLMLDARCSNLWHSNPFWGHVICVSAPGGDFVDEGNGGSGTDPGNGNSGGEGGSGDGYSNIVVEPPAGTVGEGTTKNCGAYVQAQPETGCAKMIVQAHRATPMDLFLEVNPSLGTAAECDRNLKVGVWYCLSPHYGWKNE</sequence>
<name>A0ACC1NPA6_9HYPO</name>
<dbReference type="EMBL" id="JANJQO010000147">
    <property type="protein sequence ID" value="KAJ2981172.1"/>
    <property type="molecule type" value="Genomic_DNA"/>
</dbReference>
<accession>A0ACC1NPA6</accession>
<gene>
    <name evidence="1" type="ORF">NQ176_g2191</name>
</gene>
<comment type="caution">
    <text evidence="1">The sequence shown here is derived from an EMBL/GenBank/DDBJ whole genome shotgun (WGS) entry which is preliminary data.</text>
</comment>
<evidence type="ECO:0000313" key="2">
    <source>
        <dbReference type="Proteomes" id="UP001143910"/>
    </source>
</evidence>
<dbReference type="Proteomes" id="UP001143910">
    <property type="component" value="Unassembled WGS sequence"/>
</dbReference>